<comment type="caution">
    <text evidence="1">The sequence shown here is derived from an EMBL/GenBank/DDBJ whole genome shotgun (WGS) entry which is preliminary data.</text>
</comment>
<proteinExistence type="predicted"/>
<protein>
    <recommendedName>
        <fullName evidence="3">DUF4371 domain-containing protein</fullName>
    </recommendedName>
</protein>
<keyword evidence="2" id="KW-1185">Reference proteome</keyword>
<organism evidence="1 2">
    <name type="scientific">Dryococelus australis</name>
    <dbReference type="NCBI Taxonomy" id="614101"/>
    <lineage>
        <taxon>Eukaryota</taxon>
        <taxon>Metazoa</taxon>
        <taxon>Ecdysozoa</taxon>
        <taxon>Arthropoda</taxon>
        <taxon>Hexapoda</taxon>
        <taxon>Insecta</taxon>
        <taxon>Pterygota</taxon>
        <taxon>Neoptera</taxon>
        <taxon>Polyneoptera</taxon>
        <taxon>Phasmatodea</taxon>
        <taxon>Verophasmatodea</taxon>
        <taxon>Anareolatae</taxon>
        <taxon>Phasmatidae</taxon>
        <taxon>Eurycanthinae</taxon>
        <taxon>Dryococelus</taxon>
    </lineage>
</organism>
<sequence>MKLRFPYKLLEEFDWLSYSENYQGASCKYCVVTGGIGNQALGQLVKSNFNNWKRPRKFSGSVLTGLLNFVKYRSQSIINKIDKNRAEQIYKNRKYLEPITECIILCGRQEISLCGHRDSSKIYDFLQFFETNSLKGQDLTVIILNGLIQCGLNCEHPSGQGYDGAGIYNGVQSIIKKTYPEAIYVHCAAHFLNLAITKSSEIQAARNCLENVEKFYDFLNTPKRKAVLSKVFENSVASPSARSLKGLFAMRWTATYDAVYDFNELLEYTFEALKEICRWYDPT</sequence>
<evidence type="ECO:0000313" key="1">
    <source>
        <dbReference type="EMBL" id="KAJ8883484.1"/>
    </source>
</evidence>
<accession>A0ABQ9HGM8</accession>
<dbReference type="PANTHER" id="PTHR45749">
    <property type="match status" value="1"/>
</dbReference>
<reference evidence="1 2" key="1">
    <citation type="submission" date="2023-02" db="EMBL/GenBank/DDBJ databases">
        <title>LHISI_Scaffold_Assembly.</title>
        <authorList>
            <person name="Stuart O.P."/>
            <person name="Cleave R."/>
            <person name="Magrath M.J.L."/>
            <person name="Mikheyev A.S."/>
        </authorList>
    </citation>
    <scope>NUCLEOTIDE SEQUENCE [LARGE SCALE GENOMIC DNA]</scope>
    <source>
        <strain evidence="1">Daus_M_001</strain>
        <tissue evidence="1">Leg muscle</tissue>
    </source>
</reference>
<name>A0ABQ9HGM8_9NEOP</name>
<dbReference type="PANTHER" id="PTHR45749:SF21">
    <property type="entry name" value="DUF4371 DOMAIN-CONTAINING PROTEIN"/>
    <property type="match status" value="1"/>
</dbReference>
<evidence type="ECO:0008006" key="3">
    <source>
        <dbReference type="Google" id="ProtNLM"/>
    </source>
</evidence>
<dbReference type="EMBL" id="JARBHB010000005">
    <property type="protein sequence ID" value="KAJ8883484.1"/>
    <property type="molecule type" value="Genomic_DNA"/>
</dbReference>
<gene>
    <name evidence="1" type="ORF">PR048_015328</name>
</gene>
<dbReference type="Proteomes" id="UP001159363">
    <property type="component" value="Chromosome 4"/>
</dbReference>
<evidence type="ECO:0000313" key="2">
    <source>
        <dbReference type="Proteomes" id="UP001159363"/>
    </source>
</evidence>